<dbReference type="RefSeq" id="WP_283432534.1">
    <property type="nucleotide sequence ID" value="NZ_FXUG01000005.1"/>
</dbReference>
<accession>A0ABY1Q458</accession>
<protein>
    <submittedName>
        <fullName evidence="2">Uncharacterized protein</fullName>
    </submittedName>
</protein>
<dbReference type="Proteomes" id="UP001158067">
    <property type="component" value="Unassembled WGS sequence"/>
</dbReference>
<comment type="caution">
    <text evidence="2">The sequence shown here is derived from an EMBL/GenBank/DDBJ whole genome shotgun (WGS) entry which is preliminary data.</text>
</comment>
<evidence type="ECO:0000313" key="2">
    <source>
        <dbReference type="EMBL" id="SMP55948.1"/>
    </source>
</evidence>
<feature type="signal peptide" evidence="1">
    <location>
        <begin position="1"/>
        <end position="32"/>
    </location>
</feature>
<keyword evidence="3" id="KW-1185">Reference proteome</keyword>
<evidence type="ECO:0000313" key="3">
    <source>
        <dbReference type="Proteomes" id="UP001158067"/>
    </source>
</evidence>
<keyword evidence="1" id="KW-0732">Signal</keyword>
<dbReference type="EMBL" id="FXUG01000005">
    <property type="protein sequence ID" value="SMP55948.1"/>
    <property type="molecule type" value="Genomic_DNA"/>
</dbReference>
<reference evidence="2 3" key="1">
    <citation type="submission" date="2017-05" db="EMBL/GenBank/DDBJ databases">
        <authorList>
            <person name="Varghese N."/>
            <person name="Submissions S."/>
        </authorList>
    </citation>
    <scope>NUCLEOTIDE SEQUENCE [LARGE SCALE GENOMIC DNA]</scope>
    <source>
        <strain evidence="2 3">DSM 25457</strain>
    </source>
</reference>
<evidence type="ECO:0000256" key="1">
    <source>
        <dbReference type="SAM" id="SignalP"/>
    </source>
</evidence>
<organism evidence="2 3">
    <name type="scientific">Neorhodopirellula lusitana</name>
    <dbReference type="NCBI Taxonomy" id="445327"/>
    <lineage>
        <taxon>Bacteria</taxon>
        <taxon>Pseudomonadati</taxon>
        <taxon>Planctomycetota</taxon>
        <taxon>Planctomycetia</taxon>
        <taxon>Pirellulales</taxon>
        <taxon>Pirellulaceae</taxon>
        <taxon>Neorhodopirellula</taxon>
    </lineage>
</organism>
<gene>
    <name evidence="2" type="ORF">SAMN06265222_10560</name>
</gene>
<feature type="chain" id="PRO_5045581719" evidence="1">
    <location>
        <begin position="33"/>
        <end position="598"/>
    </location>
</feature>
<name>A0ABY1Q458_9BACT</name>
<proteinExistence type="predicted"/>
<sequence>MKTFATFDFVSMAALFCLSILLNLACHHTIQANPSAKNPTAALDVHATIPAAKEVATRLYGLANEIDALRHEIYKIQEEPERFPIRELMQFYGKLMVGRLEAQHLLQMGEPAGRDLDRKFEELDRAIKHFSVKYGRTPRGQKLVAKQDVVARKLASRFPKIAAKAMDLATSGKVDASEAMLLGPAVELYRNLAPLNVPYDKPFQDQFITPFGSVMARIGEVRTPKYRVQATETIAALVQSSEQFSVQADAVIAEYRKGIAAADRMATQASQEELLKHWAVGSTQLVRANAIAYAFGFDRSPGESSGPAAVVSNASAKLQQSATAAHVALIDAAVQGAEQAVIPLVYSQFVVGISKAQNRTENGDAFLEACKPSLAKLSGKSPAVAAQLASYQRATHQPLQWRERFAKQSFELVSKQFPDASSVLAAEVDKQPTAPPSLVGWASLMMSKAGPLLVGKPISGGSARRLLIAKPFLAVASQGGHYLNVAMSQSTQDAVEDLNVALLVSDSHPPLSLDSASAVSAAVAHDYKAIGGEVVGVTLEPRVVRFATLPTAGYVLVRLGAMPDMRDQQRHDSLDAVCWRLDVKSTWLYHSHFLVTAQ</sequence>